<reference evidence="2" key="1">
    <citation type="journal article" date="2019" name="Int. J. Syst. Evol. Microbiol.">
        <title>The Global Catalogue of Microorganisms (GCM) 10K type strain sequencing project: providing services to taxonomists for standard genome sequencing and annotation.</title>
        <authorList>
            <consortium name="The Broad Institute Genomics Platform"/>
            <consortium name="The Broad Institute Genome Sequencing Center for Infectious Disease"/>
            <person name="Wu L."/>
            <person name="Ma J."/>
        </authorList>
    </citation>
    <scope>NUCLEOTIDE SEQUENCE [LARGE SCALE GENOMIC DNA]</scope>
    <source>
        <strain evidence="2">CGMCC 4.7248</strain>
    </source>
</reference>
<evidence type="ECO:0000313" key="1">
    <source>
        <dbReference type="EMBL" id="MFC5634672.1"/>
    </source>
</evidence>
<dbReference type="EMBL" id="JBHSNY010000004">
    <property type="protein sequence ID" value="MFC5634672.1"/>
    <property type="molecule type" value="Genomic_DNA"/>
</dbReference>
<keyword evidence="2" id="KW-1185">Reference proteome</keyword>
<name>A0ABW0UND7_9ACTN</name>
<gene>
    <name evidence="1" type="ORF">ACFPZJ_12975</name>
</gene>
<sequence length="209" mass="24395">MTDYAEIAARFARDTAGHQMTVLHDDGLYRHLRFASPDGGGYRFDLITWPHKLTFVGEVGTYVFSVYPTEDMLRLFRDSSVGDRPNFGYWHEKLVAWGEPAIQFSNDLFDRKVAEELAKAEEFYPGVTTAWREQTEGFLAAYSMETEEEAREALAAFEYLPEGQWGEAWRFRYTSEWKFDDYDWRYLWCCHAVVWGIAQYDAARKQVAA</sequence>
<evidence type="ECO:0000313" key="2">
    <source>
        <dbReference type="Proteomes" id="UP001596154"/>
    </source>
</evidence>
<comment type="caution">
    <text evidence="1">The sequence shown here is derived from an EMBL/GenBank/DDBJ whole genome shotgun (WGS) entry which is preliminary data.</text>
</comment>
<protein>
    <submittedName>
        <fullName evidence="1">Uncharacterized protein</fullName>
    </submittedName>
</protein>
<dbReference type="RefSeq" id="WP_381020719.1">
    <property type="nucleotide sequence ID" value="NZ_JBHSNY010000004.1"/>
</dbReference>
<organism evidence="1 2">
    <name type="scientific">Streptomyces bullii</name>
    <dbReference type="NCBI Taxonomy" id="349910"/>
    <lineage>
        <taxon>Bacteria</taxon>
        <taxon>Bacillati</taxon>
        <taxon>Actinomycetota</taxon>
        <taxon>Actinomycetes</taxon>
        <taxon>Kitasatosporales</taxon>
        <taxon>Streptomycetaceae</taxon>
        <taxon>Streptomyces</taxon>
    </lineage>
</organism>
<accession>A0ABW0UND7</accession>
<dbReference type="Proteomes" id="UP001596154">
    <property type="component" value="Unassembled WGS sequence"/>
</dbReference>
<proteinExistence type="predicted"/>